<dbReference type="PIRSF" id="PIRSF015034">
    <property type="entry name" value="YacH"/>
    <property type="match status" value="1"/>
</dbReference>
<accession>A0ABR7G0T9</accession>
<dbReference type="Gene3D" id="4.10.860.10">
    <property type="entry name" value="UVR domain"/>
    <property type="match status" value="1"/>
</dbReference>
<sequence>MLCENCNENEATFHYTEVVNGIMTQHHLCSECAAKMGLTGFAESPSADFPFARLLTGLLAASNRSTQEQDNPMMNVKCPKCGMKYQEFIRIGKFGCADCYDVFGPLIEDNIKKLHGSVEHKGKKSNKTAQHGNDLLDEIAVLNAKLKEAVELENFEDAAHYRDEIKKLKEGGGNA</sequence>
<protein>
    <submittedName>
        <fullName evidence="2">UvrB/UvrC motif-containing protein</fullName>
    </submittedName>
</protein>
<evidence type="ECO:0000259" key="1">
    <source>
        <dbReference type="PROSITE" id="PS50151"/>
    </source>
</evidence>
<organism evidence="2 3">
    <name type="scientific">Lachnospira hominis</name>
    <name type="common">ex Liu et al. 2021</name>
    <dbReference type="NCBI Taxonomy" id="2763051"/>
    <lineage>
        <taxon>Bacteria</taxon>
        <taxon>Bacillati</taxon>
        <taxon>Bacillota</taxon>
        <taxon>Clostridia</taxon>
        <taxon>Lachnospirales</taxon>
        <taxon>Lachnospiraceae</taxon>
        <taxon>Lachnospira</taxon>
    </lineage>
</organism>
<dbReference type="EMBL" id="JACOPD010000003">
    <property type="protein sequence ID" value="MBC5680530.1"/>
    <property type="molecule type" value="Genomic_DNA"/>
</dbReference>
<reference evidence="2 3" key="1">
    <citation type="submission" date="2020-08" db="EMBL/GenBank/DDBJ databases">
        <title>Genome public.</title>
        <authorList>
            <person name="Liu C."/>
            <person name="Sun Q."/>
        </authorList>
    </citation>
    <scope>NUCLEOTIDE SEQUENCE [LARGE SCALE GENOMIC DNA]</scope>
    <source>
        <strain evidence="2 3">NSJ-43</strain>
    </source>
</reference>
<evidence type="ECO:0000313" key="3">
    <source>
        <dbReference type="Proteomes" id="UP000628463"/>
    </source>
</evidence>
<keyword evidence="3" id="KW-1185">Reference proteome</keyword>
<dbReference type="PANTHER" id="PTHR38430">
    <property type="entry name" value="PROTEIN-ARGININE KINASE ACTIVATOR PROTEIN"/>
    <property type="match status" value="1"/>
</dbReference>
<comment type="caution">
    <text evidence="2">The sequence shown here is derived from an EMBL/GenBank/DDBJ whole genome shotgun (WGS) entry which is preliminary data.</text>
</comment>
<dbReference type="InterPro" id="IPR001943">
    <property type="entry name" value="UVR_dom"/>
</dbReference>
<gene>
    <name evidence="2" type="ORF">H8S01_06085</name>
</gene>
<dbReference type="PANTHER" id="PTHR38430:SF1">
    <property type="entry name" value="PROTEIN-ARGININE KINASE ACTIVATOR PROTEIN"/>
    <property type="match status" value="1"/>
</dbReference>
<name>A0ABR7G0T9_9FIRM</name>
<dbReference type="Proteomes" id="UP000628463">
    <property type="component" value="Unassembled WGS sequence"/>
</dbReference>
<dbReference type="InterPro" id="IPR025542">
    <property type="entry name" value="YacH"/>
</dbReference>
<dbReference type="InterPro" id="IPR036876">
    <property type="entry name" value="UVR_dom_sf"/>
</dbReference>
<feature type="domain" description="UVR" evidence="1">
    <location>
        <begin position="136"/>
        <end position="171"/>
    </location>
</feature>
<dbReference type="PROSITE" id="PS50151">
    <property type="entry name" value="UVR"/>
    <property type="match status" value="1"/>
</dbReference>
<proteinExistence type="predicted"/>
<dbReference type="RefSeq" id="WP_021866972.1">
    <property type="nucleotide sequence ID" value="NZ_JACOPD010000003.1"/>
</dbReference>
<evidence type="ECO:0000313" key="2">
    <source>
        <dbReference type="EMBL" id="MBC5680530.1"/>
    </source>
</evidence>
<dbReference type="SUPFAM" id="SSF46600">
    <property type="entry name" value="C-terminal UvrC-binding domain of UvrB"/>
    <property type="match status" value="1"/>
</dbReference>
<dbReference type="Pfam" id="PF02151">
    <property type="entry name" value="UVR"/>
    <property type="match status" value="1"/>
</dbReference>